<feature type="compositionally biased region" description="Polar residues" evidence="1">
    <location>
        <begin position="715"/>
        <end position="731"/>
    </location>
</feature>
<feature type="transmembrane region" description="Helical" evidence="2">
    <location>
        <begin position="298"/>
        <end position="322"/>
    </location>
</feature>
<dbReference type="Gene3D" id="1.10.167.10">
    <property type="entry name" value="Regulator of G-protein Signalling 4, domain 2"/>
    <property type="match status" value="1"/>
</dbReference>
<feature type="compositionally biased region" description="Low complexity" evidence="1">
    <location>
        <begin position="696"/>
        <end position="714"/>
    </location>
</feature>
<sequence>MDYTNEVQMRKKSKKKSFISRTTLWFLAYLVIISMIPGIITFLIRSGKYPLRFRPHTYRDNVESNPVYSYILSFVLLIIFISVLFIFWKKRDHYLINYRPVILCMLTGSCAAVYSILLPIIILYTEKATNNKNNSNNNICMIPLIFTIIFAPMSMMANLSRYMKIFLLNRRDVGRLKLFNEHNRILNSSNGSEGSSINSNFEPNIYVKRLNKLVSKQITIGLFVVPYLFLIVLGIIMVYYVFNKEKNCPVGSDKSECGVCNQGIILYSPIIILAFITSIIIPFIFIKMYTTLNFVNKCDFIINFVGLLAGGLLFTSSLFVILDKDKPNYMGYGANGEGEIVKYYLFSRLKNSSLFFIIPSFCSFFCANCIPLIEVFLSQKQIKQKKLLGKKEFTKKLMDSRYIESLKTVAVKSYCVELIIFWDTHMKVLKRVYNEIYKDKSESSDTSTTTGSDGPSSPSSPQDPMNHNDLGLVENNRMFANGINTATSRRSGPGSVDGNMARSSHYNTPSVPSNFDLLLGLNKNIFGKDNERIIYTGCFSNSGLNPNLINYVIQEKDMKADENQKFSSGSPVTEIMYSSGSGGGGGSSSGSRVREQRERAFSTDEGMMNQHQPNYGNGFPPHQNSNDSIPSHSHPYPHHHHHHQSYQSSSHAKSQQQNYYHHNHTQNSNDYGSHRSRNDSNFSLGSFSSQTALPYNNNNNNSSSNSNNNNNKNNFTDGANINQLSSSNNSDKAGLLYHSETNDYRGIDFTSGNGMLPYGGGSGGGHNHHDHGFGSTNRNSLMSSSRGGLMDYQSGTIKHKNPNFNKNTELFYEIFNIDPDHVVLPPKFWSSYTRIYHSFISEKSLATVNIDDSTIVKLSRAIRIKNYTMDMFFPAIAETVDLMYQNLYPKLV</sequence>
<keyword evidence="4" id="KW-1185">Reference proteome</keyword>
<keyword evidence="2" id="KW-0472">Membrane</keyword>
<evidence type="ECO:0000313" key="4">
    <source>
        <dbReference type="Proteomes" id="UP000193920"/>
    </source>
</evidence>
<dbReference type="InterPro" id="IPR036305">
    <property type="entry name" value="RGS_sf"/>
</dbReference>
<feature type="compositionally biased region" description="Basic and acidic residues" evidence="1">
    <location>
        <begin position="592"/>
        <end position="602"/>
    </location>
</feature>
<dbReference type="Proteomes" id="UP000193920">
    <property type="component" value="Unassembled WGS sequence"/>
</dbReference>
<feature type="compositionally biased region" description="Basic residues" evidence="1">
    <location>
        <begin position="635"/>
        <end position="644"/>
    </location>
</feature>
<feature type="transmembrane region" description="Helical" evidence="2">
    <location>
        <begin position="67"/>
        <end position="88"/>
    </location>
</feature>
<keyword evidence="2" id="KW-0812">Transmembrane</keyword>
<feature type="compositionally biased region" description="Low complexity" evidence="1">
    <location>
        <begin position="645"/>
        <end position="669"/>
    </location>
</feature>
<keyword evidence="2" id="KW-1133">Transmembrane helix</keyword>
<evidence type="ECO:0000256" key="1">
    <source>
        <dbReference type="SAM" id="MobiDB-lite"/>
    </source>
</evidence>
<dbReference type="EMBL" id="MCOG01000255">
    <property type="protein sequence ID" value="ORY21960.1"/>
    <property type="molecule type" value="Genomic_DNA"/>
</dbReference>
<feature type="region of interest" description="Disordered" evidence="1">
    <location>
        <begin position="441"/>
        <end position="470"/>
    </location>
</feature>
<feature type="transmembrane region" description="Helical" evidence="2">
    <location>
        <begin position="218"/>
        <end position="242"/>
    </location>
</feature>
<feature type="compositionally biased region" description="Low complexity" evidence="1">
    <location>
        <begin position="444"/>
        <end position="464"/>
    </location>
</feature>
<feature type="region of interest" description="Disordered" evidence="1">
    <location>
        <begin position="562"/>
        <end position="733"/>
    </location>
</feature>
<feature type="transmembrane region" description="Helical" evidence="2">
    <location>
        <begin position="100"/>
        <end position="122"/>
    </location>
</feature>
<feature type="compositionally biased region" description="Polar residues" evidence="1">
    <location>
        <begin position="679"/>
        <end position="695"/>
    </location>
</feature>
<dbReference type="AlphaFoldDB" id="A0A1Y2AI58"/>
<dbReference type="SUPFAM" id="SSF48097">
    <property type="entry name" value="Regulator of G-protein signaling, RGS"/>
    <property type="match status" value="1"/>
</dbReference>
<comment type="caution">
    <text evidence="3">The sequence shown here is derived from an EMBL/GenBank/DDBJ whole genome shotgun (WGS) entry which is preliminary data.</text>
</comment>
<feature type="transmembrane region" description="Helical" evidence="2">
    <location>
        <begin position="264"/>
        <end position="286"/>
    </location>
</feature>
<feature type="transmembrane region" description="Helical" evidence="2">
    <location>
        <begin position="142"/>
        <end position="160"/>
    </location>
</feature>
<gene>
    <name evidence="3" type="ORF">LY90DRAFT_707276</name>
</gene>
<evidence type="ECO:0008006" key="5">
    <source>
        <dbReference type="Google" id="ProtNLM"/>
    </source>
</evidence>
<accession>A0A1Y2AI58</accession>
<reference evidence="3 4" key="1">
    <citation type="submission" date="2016-08" db="EMBL/GenBank/DDBJ databases">
        <title>A Parts List for Fungal Cellulosomes Revealed by Comparative Genomics.</title>
        <authorList>
            <consortium name="DOE Joint Genome Institute"/>
            <person name="Haitjema C.H."/>
            <person name="Gilmore S.P."/>
            <person name="Henske J.K."/>
            <person name="Solomon K.V."/>
            <person name="De Groot R."/>
            <person name="Kuo A."/>
            <person name="Mondo S.J."/>
            <person name="Salamov A.A."/>
            <person name="Labutti K."/>
            <person name="Zhao Z."/>
            <person name="Chiniquy J."/>
            <person name="Barry K."/>
            <person name="Brewer H.M."/>
            <person name="Purvine S.O."/>
            <person name="Wright A.T."/>
            <person name="Boxma B."/>
            <person name="Van Alen T."/>
            <person name="Hackstein J.H."/>
            <person name="Baker S.E."/>
            <person name="Grigoriev I.V."/>
            <person name="O'Malley M.A."/>
        </authorList>
    </citation>
    <scope>NUCLEOTIDE SEQUENCE [LARGE SCALE GENOMIC DNA]</scope>
    <source>
        <strain evidence="3 4">G1</strain>
    </source>
</reference>
<feature type="transmembrane region" description="Helical" evidence="2">
    <location>
        <begin position="24"/>
        <end position="47"/>
    </location>
</feature>
<name>A0A1Y2AI58_9FUNG</name>
<proteinExistence type="predicted"/>
<feature type="transmembrane region" description="Helical" evidence="2">
    <location>
        <begin position="354"/>
        <end position="377"/>
    </location>
</feature>
<evidence type="ECO:0000313" key="3">
    <source>
        <dbReference type="EMBL" id="ORY21960.1"/>
    </source>
</evidence>
<evidence type="ECO:0000256" key="2">
    <source>
        <dbReference type="SAM" id="Phobius"/>
    </source>
</evidence>
<feature type="non-terminal residue" evidence="3">
    <location>
        <position position="892"/>
    </location>
</feature>
<protein>
    <recommendedName>
        <fullName evidence="5">RGS domain-containing protein</fullName>
    </recommendedName>
</protein>
<dbReference type="InterPro" id="IPR044926">
    <property type="entry name" value="RGS_subdomain_2"/>
</dbReference>
<organism evidence="3 4">
    <name type="scientific">Neocallimastix californiae</name>
    <dbReference type="NCBI Taxonomy" id="1754190"/>
    <lineage>
        <taxon>Eukaryota</taxon>
        <taxon>Fungi</taxon>
        <taxon>Fungi incertae sedis</taxon>
        <taxon>Chytridiomycota</taxon>
        <taxon>Chytridiomycota incertae sedis</taxon>
        <taxon>Neocallimastigomycetes</taxon>
        <taxon>Neocallimastigales</taxon>
        <taxon>Neocallimastigaceae</taxon>
        <taxon>Neocallimastix</taxon>
    </lineage>
</organism>